<keyword evidence="3" id="KW-1003">Cell membrane</keyword>
<evidence type="ECO:0000256" key="7">
    <source>
        <dbReference type="SAM" id="Phobius"/>
    </source>
</evidence>
<comment type="caution">
    <text evidence="8">The sequence shown here is derived from an EMBL/GenBank/DDBJ whole genome shotgun (WGS) entry which is preliminary data.</text>
</comment>
<dbReference type="PIRSF" id="PIRSF006603">
    <property type="entry name" value="DinF"/>
    <property type="match status" value="1"/>
</dbReference>
<dbReference type="AlphaFoldDB" id="A0A5C8PRY0"/>
<evidence type="ECO:0000256" key="3">
    <source>
        <dbReference type="ARBA" id="ARBA00022475"/>
    </source>
</evidence>
<keyword evidence="6 7" id="KW-0472">Membrane</keyword>
<feature type="transmembrane region" description="Helical" evidence="7">
    <location>
        <begin position="176"/>
        <end position="196"/>
    </location>
</feature>
<feature type="transmembrane region" description="Helical" evidence="7">
    <location>
        <begin position="298"/>
        <end position="320"/>
    </location>
</feature>
<accession>A0A5C8PRY0</accession>
<evidence type="ECO:0000256" key="6">
    <source>
        <dbReference type="ARBA" id="ARBA00023136"/>
    </source>
</evidence>
<dbReference type="GO" id="GO:0005886">
    <property type="term" value="C:plasma membrane"/>
    <property type="evidence" value="ECO:0007669"/>
    <property type="project" value="UniProtKB-SubCell"/>
</dbReference>
<feature type="transmembrane region" description="Helical" evidence="7">
    <location>
        <begin position="208"/>
        <end position="231"/>
    </location>
</feature>
<feature type="transmembrane region" description="Helical" evidence="7">
    <location>
        <begin position="404"/>
        <end position="422"/>
    </location>
</feature>
<feature type="transmembrane region" description="Helical" evidence="7">
    <location>
        <begin position="152"/>
        <end position="169"/>
    </location>
</feature>
<dbReference type="Proteomes" id="UP000321638">
    <property type="component" value="Unassembled WGS sequence"/>
</dbReference>
<dbReference type="InterPro" id="IPR002528">
    <property type="entry name" value="MATE_fam"/>
</dbReference>
<dbReference type="PANTHER" id="PTHR43549">
    <property type="entry name" value="MULTIDRUG RESISTANCE PROTEIN YPNP-RELATED"/>
    <property type="match status" value="1"/>
</dbReference>
<evidence type="ECO:0000256" key="1">
    <source>
        <dbReference type="ARBA" id="ARBA00004429"/>
    </source>
</evidence>
<feature type="transmembrane region" description="Helical" evidence="7">
    <location>
        <begin position="270"/>
        <end position="292"/>
    </location>
</feature>
<dbReference type="Pfam" id="PF01554">
    <property type="entry name" value="MatE"/>
    <property type="match status" value="2"/>
</dbReference>
<keyword evidence="5 7" id="KW-1133">Transmembrane helix</keyword>
<dbReference type="InterPro" id="IPR048279">
    <property type="entry name" value="MdtK-like"/>
</dbReference>
<dbReference type="GO" id="GO:0042910">
    <property type="term" value="F:xenobiotic transmembrane transporter activity"/>
    <property type="evidence" value="ECO:0007669"/>
    <property type="project" value="InterPro"/>
</dbReference>
<reference evidence="8 9" key="1">
    <citation type="submission" date="2019-06" db="EMBL/GenBank/DDBJ databases">
        <title>New taxonomy in bacterial strain CC-CFT640, isolated from vineyard.</title>
        <authorList>
            <person name="Lin S.-Y."/>
            <person name="Tsai C.-F."/>
            <person name="Young C.-C."/>
        </authorList>
    </citation>
    <scope>NUCLEOTIDE SEQUENCE [LARGE SCALE GENOMIC DNA]</scope>
    <source>
        <strain evidence="8 9">CC-CFT640</strain>
    </source>
</reference>
<protein>
    <submittedName>
        <fullName evidence="8">MATE family efflux transporter</fullName>
    </submittedName>
</protein>
<evidence type="ECO:0000256" key="5">
    <source>
        <dbReference type="ARBA" id="ARBA00022989"/>
    </source>
</evidence>
<dbReference type="EMBL" id="VDUZ01000006">
    <property type="protein sequence ID" value="TXL78736.1"/>
    <property type="molecule type" value="Genomic_DNA"/>
</dbReference>
<sequence length="478" mass="49105">MRGSSLSSLPTRTAREQAILTGPILPTILRLAAPNAFTVIVQSLVIVVETVFVGTLGPQALAANAYVFPFLVLMQTMSTGAMGGGVSSSVARALGAGDLARARALVLHATLIAIGFGLLFTLLMRGFGPAIYGAMGARGTVLDLALRYSDTLFAGVTTIWLANTLLSIVRGTGNMAMPTAILLATAGVQMTLGYALTQGVGPLPSAGIAGIGWSTILANGLGAATTLAFLFSPQSRVRPAVAGVRPSWPMFRDILRVGGVAIFFSLQNAFAVMVLSGVIGGFGAAAVAGYGIGARLEMLQISIVFGIGAALVPMVGMNFGAGQIARARRITLVGALAAAAISGIIGTVFAVMPQWWSGLYTADPLLREATATYLQRVGPTFALFGFGICLYFATQGSGRVIEPVLAATARLVLVLVGATLVIRWGGDYTMLCWVIAAAMIAYGLLAGAALVFTPWRAPEPAGRAAPPTVAQVSTATAK</sequence>
<evidence type="ECO:0000256" key="2">
    <source>
        <dbReference type="ARBA" id="ARBA00022448"/>
    </source>
</evidence>
<name>A0A5C8PRY0_9HYPH</name>
<dbReference type="GO" id="GO:0015297">
    <property type="term" value="F:antiporter activity"/>
    <property type="evidence" value="ECO:0007669"/>
    <property type="project" value="InterPro"/>
</dbReference>
<keyword evidence="2" id="KW-0813">Transport</keyword>
<evidence type="ECO:0000256" key="4">
    <source>
        <dbReference type="ARBA" id="ARBA00022692"/>
    </source>
</evidence>
<feature type="transmembrane region" description="Helical" evidence="7">
    <location>
        <begin position="373"/>
        <end position="392"/>
    </location>
</feature>
<gene>
    <name evidence="8" type="ORF">FHP25_06995</name>
</gene>
<dbReference type="PANTHER" id="PTHR43549:SF3">
    <property type="entry name" value="MULTIDRUG RESISTANCE PROTEIN YPNP-RELATED"/>
    <property type="match status" value="1"/>
</dbReference>
<evidence type="ECO:0000313" key="8">
    <source>
        <dbReference type="EMBL" id="TXL78736.1"/>
    </source>
</evidence>
<keyword evidence="4 7" id="KW-0812">Transmembrane</keyword>
<proteinExistence type="predicted"/>
<organism evidence="8 9">
    <name type="scientific">Vineibacter terrae</name>
    <dbReference type="NCBI Taxonomy" id="2586908"/>
    <lineage>
        <taxon>Bacteria</taxon>
        <taxon>Pseudomonadati</taxon>
        <taxon>Pseudomonadota</taxon>
        <taxon>Alphaproteobacteria</taxon>
        <taxon>Hyphomicrobiales</taxon>
        <taxon>Vineibacter</taxon>
    </lineage>
</organism>
<dbReference type="OrthoDB" id="9806302at2"/>
<keyword evidence="9" id="KW-1185">Reference proteome</keyword>
<feature type="transmembrane region" description="Helical" evidence="7">
    <location>
        <begin position="105"/>
        <end position="132"/>
    </location>
</feature>
<feature type="transmembrane region" description="Helical" evidence="7">
    <location>
        <begin position="332"/>
        <end position="353"/>
    </location>
</feature>
<dbReference type="InterPro" id="IPR052031">
    <property type="entry name" value="Membrane_Transporter-Flippase"/>
</dbReference>
<evidence type="ECO:0000313" key="9">
    <source>
        <dbReference type="Proteomes" id="UP000321638"/>
    </source>
</evidence>
<comment type="subcellular location">
    <subcellularLocation>
        <location evidence="1">Cell inner membrane</location>
        <topology evidence="1">Multi-pass membrane protein</topology>
    </subcellularLocation>
</comment>
<feature type="transmembrane region" description="Helical" evidence="7">
    <location>
        <begin position="428"/>
        <end position="453"/>
    </location>
</feature>